<dbReference type="PROSITE" id="PS50887">
    <property type="entry name" value="GGDEF"/>
    <property type="match status" value="1"/>
</dbReference>
<evidence type="ECO:0000256" key="3">
    <source>
        <dbReference type="ARBA" id="ARBA00012528"/>
    </source>
</evidence>
<comment type="caution">
    <text evidence="7">The sequence shown here is derived from an EMBL/GenBank/DDBJ whole genome shotgun (WGS) entry which is preliminary data.</text>
</comment>
<dbReference type="CDD" id="cd01949">
    <property type="entry name" value="GGDEF"/>
    <property type="match status" value="1"/>
</dbReference>
<dbReference type="InterPro" id="IPR043128">
    <property type="entry name" value="Rev_trsase/Diguanyl_cyclase"/>
</dbReference>
<dbReference type="Gene3D" id="3.30.70.270">
    <property type="match status" value="1"/>
</dbReference>
<organism evidence="7 8">
    <name type="scientific">Chimaeribacter coloradensis</name>
    <dbReference type="NCBI Taxonomy" id="2060068"/>
    <lineage>
        <taxon>Bacteria</taxon>
        <taxon>Pseudomonadati</taxon>
        <taxon>Pseudomonadota</taxon>
        <taxon>Gammaproteobacteria</taxon>
        <taxon>Enterobacterales</taxon>
        <taxon>Yersiniaceae</taxon>
        <taxon>Chimaeribacter</taxon>
    </lineage>
</organism>
<dbReference type="PANTHER" id="PTHR45138">
    <property type="entry name" value="REGULATORY COMPONENTS OF SENSORY TRANSDUCTION SYSTEM"/>
    <property type="match status" value="1"/>
</dbReference>
<protein>
    <recommendedName>
        <fullName evidence="3">diguanylate cyclase</fullName>
        <ecNumber evidence="3">2.7.7.65</ecNumber>
    </recommendedName>
</protein>
<evidence type="ECO:0000256" key="1">
    <source>
        <dbReference type="ARBA" id="ARBA00001946"/>
    </source>
</evidence>
<dbReference type="GO" id="GO:0052621">
    <property type="term" value="F:diguanylate cyclase activity"/>
    <property type="evidence" value="ECO:0007669"/>
    <property type="project" value="UniProtKB-EC"/>
</dbReference>
<feature type="transmembrane region" description="Helical" evidence="5">
    <location>
        <begin position="72"/>
        <end position="89"/>
    </location>
</feature>
<proteinExistence type="predicted"/>
<dbReference type="AlphaFoldDB" id="A0A2N5E927"/>
<evidence type="ECO:0000313" key="8">
    <source>
        <dbReference type="Proteomes" id="UP000234503"/>
    </source>
</evidence>
<evidence type="ECO:0000259" key="6">
    <source>
        <dbReference type="PROSITE" id="PS50887"/>
    </source>
</evidence>
<dbReference type="RefSeq" id="WP_101823341.1">
    <property type="nucleotide sequence ID" value="NZ_PJZH01000003.1"/>
</dbReference>
<reference evidence="7 8" key="1">
    <citation type="submission" date="2017-12" db="EMBL/GenBank/DDBJ databases">
        <title>Characterization of six clinical isolates of Enterochimera gen. nov., a novel genus of the Yersiniaciae family and the three species Enterochimera arupensis sp. nov., Enterochimera coloradensis sp. nov, and Enterochimera californica sp. nov.</title>
        <authorList>
            <person name="Rossi A."/>
            <person name="Fisher M."/>
        </authorList>
    </citation>
    <scope>NUCLEOTIDE SEQUENCE [LARGE SCALE GENOMIC DNA]</scope>
    <source>
        <strain evidence="8">2016-Iso4</strain>
    </source>
</reference>
<evidence type="ECO:0000256" key="5">
    <source>
        <dbReference type="SAM" id="Phobius"/>
    </source>
</evidence>
<feature type="transmembrane region" description="Helical" evidence="5">
    <location>
        <begin position="144"/>
        <end position="164"/>
    </location>
</feature>
<dbReference type="FunFam" id="3.30.70.270:FF:000001">
    <property type="entry name" value="Diguanylate cyclase domain protein"/>
    <property type="match status" value="1"/>
</dbReference>
<dbReference type="InterPro" id="IPR000160">
    <property type="entry name" value="GGDEF_dom"/>
</dbReference>
<dbReference type="OrthoDB" id="9812260at2"/>
<dbReference type="SMART" id="SM00267">
    <property type="entry name" value="GGDEF"/>
    <property type="match status" value="1"/>
</dbReference>
<comment type="cofactor">
    <cofactor evidence="1">
        <name>Mg(2+)</name>
        <dbReference type="ChEBI" id="CHEBI:18420"/>
    </cofactor>
</comment>
<feature type="transmembrane region" description="Helical" evidence="5">
    <location>
        <begin position="39"/>
        <end position="60"/>
    </location>
</feature>
<sequence>MNLHSYDELVKSRHRLSLLLFLFLNTASSIFTMLTTVDNLTLITLPAVLVAVLGVTGLLFTLLRAYRLDRVLNIYSIAMGILWAWHITLKYHQIMPDDKNFLLLSLFSVFFISAIALSGNFTAFCLHVLPAAIMVIYLDQFHNIIRILFTIALPMVGFSLHHLMQKRSDAFTRRLVDNLYIEREKFSDLSMLDPLTNLYNRRGLENRWASITAPVRPQSHFVLLMDIDHFKAYNDNYGHTMGDQALVRVAAAIRDNVRSRDIVVRYGGEEFMVLLTHVERAYAQKIAQRIQQEVLGLEIPHVFNEDVSTHVTLSIGIASLDDRDWVAAVTHADNALYRAKHNGRNAIEFAHEIPGVQEQPVTSLA</sequence>
<dbReference type="EC" id="2.7.7.65" evidence="3"/>
<dbReference type="EMBL" id="PJZH01000003">
    <property type="protein sequence ID" value="PLR38409.1"/>
    <property type="molecule type" value="Genomic_DNA"/>
</dbReference>
<dbReference type="PANTHER" id="PTHR45138:SF9">
    <property type="entry name" value="DIGUANYLATE CYCLASE DGCM-RELATED"/>
    <property type="match status" value="1"/>
</dbReference>
<dbReference type="Pfam" id="PF00990">
    <property type="entry name" value="GGDEF"/>
    <property type="match status" value="1"/>
</dbReference>
<keyword evidence="8" id="KW-1185">Reference proteome</keyword>
<dbReference type="SUPFAM" id="SSF55073">
    <property type="entry name" value="Nucleotide cyclase"/>
    <property type="match status" value="1"/>
</dbReference>
<keyword evidence="5" id="KW-0812">Transmembrane</keyword>
<dbReference type="GO" id="GO:1902201">
    <property type="term" value="P:negative regulation of bacterial-type flagellum-dependent cell motility"/>
    <property type="evidence" value="ECO:0007669"/>
    <property type="project" value="TreeGrafter"/>
</dbReference>
<gene>
    <name evidence="7" type="ORF">CYR32_05260</name>
</gene>
<evidence type="ECO:0000256" key="4">
    <source>
        <dbReference type="ARBA" id="ARBA00034247"/>
    </source>
</evidence>
<comment type="catalytic activity">
    <reaction evidence="4">
        <text>2 GTP = 3',3'-c-di-GMP + 2 diphosphate</text>
        <dbReference type="Rhea" id="RHEA:24898"/>
        <dbReference type="ChEBI" id="CHEBI:33019"/>
        <dbReference type="ChEBI" id="CHEBI:37565"/>
        <dbReference type="ChEBI" id="CHEBI:58805"/>
        <dbReference type="EC" id="2.7.7.65"/>
    </reaction>
</comment>
<evidence type="ECO:0000313" key="7">
    <source>
        <dbReference type="EMBL" id="PLR38409.1"/>
    </source>
</evidence>
<dbReference type="NCBIfam" id="TIGR00254">
    <property type="entry name" value="GGDEF"/>
    <property type="match status" value="1"/>
</dbReference>
<comment type="pathway">
    <text evidence="2">Purine metabolism; 3',5'-cyclic di-GMP biosynthesis.</text>
</comment>
<keyword evidence="5" id="KW-1133">Transmembrane helix</keyword>
<dbReference type="GO" id="GO:0005886">
    <property type="term" value="C:plasma membrane"/>
    <property type="evidence" value="ECO:0007669"/>
    <property type="project" value="TreeGrafter"/>
</dbReference>
<dbReference type="InterPro" id="IPR050469">
    <property type="entry name" value="Diguanylate_Cyclase"/>
</dbReference>
<name>A0A2N5E927_9GAMM</name>
<feature type="domain" description="GGDEF" evidence="6">
    <location>
        <begin position="218"/>
        <end position="352"/>
    </location>
</feature>
<dbReference type="InterPro" id="IPR029787">
    <property type="entry name" value="Nucleotide_cyclase"/>
</dbReference>
<evidence type="ECO:0000256" key="2">
    <source>
        <dbReference type="ARBA" id="ARBA00004665"/>
    </source>
</evidence>
<dbReference type="Proteomes" id="UP000234503">
    <property type="component" value="Unassembled WGS sequence"/>
</dbReference>
<dbReference type="GO" id="GO:0043709">
    <property type="term" value="P:cell adhesion involved in single-species biofilm formation"/>
    <property type="evidence" value="ECO:0007669"/>
    <property type="project" value="TreeGrafter"/>
</dbReference>
<keyword evidence="5" id="KW-0472">Membrane</keyword>
<accession>A0A2N5E927</accession>